<dbReference type="RefSeq" id="WP_207110789.1">
    <property type="nucleotide sequence ID" value="NZ_JAFLVR010000087.1"/>
</dbReference>
<dbReference type="Proteomes" id="UP000664495">
    <property type="component" value="Unassembled WGS sequence"/>
</dbReference>
<protein>
    <submittedName>
        <fullName evidence="1">Uncharacterized protein</fullName>
    </submittedName>
</protein>
<accession>A0ABS3HNP8</accession>
<organism evidence="1 2">
    <name type="scientific">Candidatus Enterococcus murrayae</name>
    <dbReference type="NCBI Taxonomy" id="2815321"/>
    <lineage>
        <taxon>Bacteria</taxon>
        <taxon>Bacillati</taxon>
        <taxon>Bacillota</taxon>
        <taxon>Bacilli</taxon>
        <taxon>Lactobacillales</taxon>
        <taxon>Enterococcaceae</taxon>
        <taxon>Enterococcus</taxon>
    </lineage>
</organism>
<proteinExistence type="predicted"/>
<gene>
    <name evidence="1" type="ORF">JZO85_22700</name>
</gene>
<evidence type="ECO:0000313" key="2">
    <source>
        <dbReference type="Proteomes" id="UP000664495"/>
    </source>
</evidence>
<evidence type="ECO:0000313" key="1">
    <source>
        <dbReference type="EMBL" id="MBO0455068.1"/>
    </source>
</evidence>
<sequence>MPFKNEEAKLLRNPQGICKLNDTLEYIVYTKDNWEKVSEFCEPFSIEKSKIGSIEGRAVIDLPSGNETFNYGGVLVRIGNKRIVIFSLGEFVELFSFADDKN</sequence>
<comment type="caution">
    <text evidence="1">The sequence shown here is derived from an EMBL/GenBank/DDBJ whole genome shotgun (WGS) entry which is preliminary data.</text>
</comment>
<keyword evidence="2" id="KW-1185">Reference proteome</keyword>
<dbReference type="EMBL" id="JAFLVR010000087">
    <property type="protein sequence ID" value="MBO0455068.1"/>
    <property type="molecule type" value="Genomic_DNA"/>
</dbReference>
<reference evidence="1 2" key="1">
    <citation type="submission" date="2021-03" db="EMBL/GenBank/DDBJ databases">
        <title>Enterococcal diversity collection.</title>
        <authorList>
            <person name="Gilmore M.S."/>
            <person name="Schwartzman J."/>
            <person name="Van Tyne D."/>
            <person name="Martin M."/>
            <person name="Earl A.M."/>
            <person name="Manson A.L."/>
            <person name="Straub T."/>
            <person name="Salamzade R."/>
            <person name="Saavedra J."/>
            <person name="Lebreton F."/>
            <person name="Prichula J."/>
            <person name="Schaufler K."/>
            <person name="Gaca A."/>
            <person name="Sgardioli B."/>
            <person name="Wagenaar J."/>
            <person name="Strong T."/>
        </authorList>
    </citation>
    <scope>NUCLEOTIDE SEQUENCE [LARGE SCALE GENOMIC DNA]</scope>
    <source>
        <strain evidence="1 2">MJM16</strain>
    </source>
</reference>
<name>A0ABS3HNP8_9ENTE</name>